<organism evidence="2 3">
    <name type="scientific">Eruca vesicaria subsp. sativa</name>
    <name type="common">Garden rocket</name>
    <name type="synonym">Eruca sativa</name>
    <dbReference type="NCBI Taxonomy" id="29727"/>
    <lineage>
        <taxon>Eukaryota</taxon>
        <taxon>Viridiplantae</taxon>
        <taxon>Streptophyta</taxon>
        <taxon>Embryophyta</taxon>
        <taxon>Tracheophyta</taxon>
        <taxon>Spermatophyta</taxon>
        <taxon>Magnoliopsida</taxon>
        <taxon>eudicotyledons</taxon>
        <taxon>Gunneridae</taxon>
        <taxon>Pentapetalae</taxon>
        <taxon>rosids</taxon>
        <taxon>malvids</taxon>
        <taxon>Brassicales</taxon>
        <taxon>Brassicaceae</taxon>
        <taxon>Brassiceae</taxon>
        <taxon>Eruca</taxon>
    </lineage>
</organism>
<dbReference type="EMBL" id="CAKOAT010264042">
    <property type="protein sequence ID" value="CAH8359307.1"/>
    <property type="molecule type" value="Genomic_DNA"/>
</dbReference>
<dbReference type="Proteomes" id="UP001642260">
    <property type="component" value="Unassembled WGS sequence"/>
</dbReference>
<gene>
    <name evidence="2" type="ORF">ERUC_LOCUS25063</name>
</gene>
<accession>A0ABC8KL88</accession>
<sequence length="98" mass="11025">MTKSFVLVALLCICFLLHSPTVLLNGNATNFERSFETSGSKDMSKVQSNVVGKVHEDEPLRPPMYQVGRRSPWSMPSGQTWPRLFLLFQLQELSVLGV</sequence>
<evidence type="ECO:0000313" key="3">
    <source>
        <dbReference type="Proteomes" id="UP001642260"/>
    </source>
</evidence>
<comment type="caution">
    <text evidence="2">The sequence shown here is derived from an EMBL/GenBank/DDBJ whole genome shotgun (WGS) entry which is preliminary data.</text>
</comment>
<evidence type="ECO:0000313" key="2">
    <source>
        <dbReference type="EMBL" id="CAH8359307.1"/>
    </source>
</evidence>
<protein>
    <submittedName>
        <fullName evidence="2">Uncharacterized protein</fullName>
    </submittedName>
</protein>
<keyword evidence="1" id="KW-0732">Signal</keyword>
<feature type="chain" id="PRO_5044769397" evidence="1">
    <location>
        <begin position="25"/>
        <end position="98"/>
    </location>
</feature>
<feature type="signal peptide" evidence="1">
    <location>
        <begin position="1"/>
        <end position="24"/>
    </location>
</feature>
<proteinExistence type="predicted"/>
<reference evidence="2 3" key="1">
    <citation type="submission" date="2022-03" db="EMBL/GenBank/DDBJ databases">
        <authorList>
            <person name="Macdonald S."/>
            <person name="Ahmed S."/>
            <person name="Newling K."/>
        </authorList>
    </citation>
    <scope>NUCLEOTIDE SEQUENCE [LARGE SCALE GENOMIC DNA]</scope>
</reference>
<dbReference type="AlphaFoldDB" id="A0ABC8KL88"/>
<name>A0ABC8KL88_ERUVS</name>
<keyword evidence="3" id="KW-1185">Reference proteome</keyword>
<evidence type="ECO:0000256" key="1">
    <source>
        <dbReference type="SAM" id="SignalP"/>
    </source>
</evidence>